<organism evidence="1 2">
    <name type="scientific">Pleuronectes platessa</name>
    <name type="common">European plaice</name>
    <dbReference type="NCBI Taxonomy" id="8262"/>
    <lineage>
        <taxon>Eukaryota</taxon>
        <taxon>Metazoa</taxon>
        <taxon>Chordata</taxon>
        <taxon>Craniata</taxon>
        <taxon>Vertebrata</taxon>
        <taxon>Euteleostomi</taxon>
        <taxon>Actinopterygii</taxon>
        <taxon>Neopterygii</taxon>
        <taxon>Teleostei</taxon>
        <taxon>Neoteleostei</taxon>
        <taxon>Acanthomorphata</taxon>
        <taxon>Carangaria</taxon>
        <taxon>Pleuronectiformes</taxon>
        <taxon>Pleuronectoidei</taxon>
        <taxon>Pleuronectidae</taxon>
        <taxon>Pleuronectes</taxon>
    </lineage>
</organism>
<evidence type="ECO:0000313" key="2">
    <source>
        <dbReference type="Proteomes" id="UP001153269"/>
    </source>
</evidence>
<name>A0A9N7UMW6_PLEPL</name>
<protein>
    <submittedName>
        <fullName evidence="1">Uncharacterized protein</fullName>
    </submittedName>
</protein>
<evidence type="ECO:0000313" key="1">
    <source>
        <dbReference type="EMBL" id="CAB1433214.1"/>
    </source>
</evidence>
<accession>A0A9N7UMW6</accession>
<keyword evidence="2" id="KW-1185">Reference proteome</keyword>
<dbReference type="AlphaFoldDB" id="A0A9N7UMW6"/>
<dbReference type="Proteomes" id="UP001153269">
    <property type="component" value="Unassembled WGS sequence"/>
</dbReference>
<gene>
    <name evidence="1" type="ORF">PLEPLA_LOCUS21303</name>
</gene>
<sequence>MGGPCQLHINTAPTDVCICQRALPLAARPAGSKPTVEALTVQRCHVAATDTDVSTNRRLPDSRSLDLQMLEVSVARTTHPAKSLISVHNNAAMFVANADQHLRPHYPY</sequence>
<reference evidence="1" key="1">
    <citation type="submission" date="2020-03" db="EMBL/GenBank/DDBJ databases">
        <authorList>
            <person name="Weist P."/>
        </authorList>
    </citation>
    <scope>NUCLEOTIDE SEQUENCE</scope>
</reference>
<comment type="caution">
    <text evidence="1">The sequence shown here is derived from an EMBL/GenBank/DDBJ whole genome shotgun (WGS) entry which is preliminary data.</text>
</comment>
<dbReference type="EMBL" id="CADEAL010001535">
    <property type="protein sequence ID" value="CAB1433214.1"/>
    <property type="molecule type" value="Genomic_DNA"/>
</dbReference>
<proteinExistence type="predicted"/>